<dbReference type="Proteomes" id="UP000786811">
    <property type="component" value="Unassembled WGS sequence"/>
</dbReference>
<organism evidence="1 2">
    <name type="scientific">Cotesia congregata</name>
    <name type="common">Parasitoid wasp</name>
    <name type="synonym">Apanteles congregatus</name>
    <dbReference type="NCBI Taxonomy" id="51543"/>
    <lineage>
        <taxon>Eukaryota</taxon>
        <taxon>Metazoa</taxon>
        <taxon>Ecdysozoa</taxon>
        <taxon>Arthropoda</taxon>
        <taxon>Hexapoda</taxon>
        <taxon>Insecta</taxon>
        <taxon>Pterygota</taxon>
        <taxon>Neoptera</taxon>
        <taxon>Endopterygota</taxon>
        <taxon>Hymenoptera</taxon>
        <taxon>Apocrita</taxon>
        <taxon>Ichneumonoidea</taxon>
        <taxon>Braconidae</taxon>
        <taxon>Microgastrinae</taxon>
        <taxon>Cotesia</taxon>
    </lineage>
</organism>
<sequence length="74" mass="8678">MYSSDIFYQLTLFSTDLDRWSFAFHEVVAEIKVSILLSFLNLSKQLKNIVNSEHFELVCIQMVSTIPHINNIER</sequence>
<gene>
    <name evidence="1" type="ORF">HICCMSTLAB_LOCUS9930</name>
</gene>
<keyword evidence="2" id="KW-1185">Reference proteome</keyword>
<accession>A0A8J2HJZ7</accession>
<dbReference type="AlphaFoldDB" id="A0A8J2HJZ7"/>
<evidence type="ECO:0000313" key="1">
    <source>
        <dbReference type="EMBL" id="CAG5100857.1"/>
    </source>
</evidence>
<name>A0A8J2HJZ7_COTCN</name>
<evidence type="ECO:0000313" key="2">
    <source>
        <dbReference type="Proteomes" id="UP000786811"/>
    </source>
</evidence>
<comment type="caution">
    <text evidence="1">The sequence shown here is derived from an EMBL/GenBank/DDBJ whole genome shotgun (WGS) entry which is preliminary data.</text>
</comment>
<reference evidence="1" key="1">
    <citation type="submission" date="2021-04" db="EMBL/GenBank/DDBJ databases">
        <authorList>
            <person name="Chebbi M.A.C M."/>
        </authorList>
    </citation>
    <scope>NUCLEOTIDE SEQUENCE</scope>
</reference>
<protein>
    <submittedName>
        <fullName evidence="1">Uncharacterized protein</fullName>
    </submittedName>
</protein>
<proteinExistence type="predicted"/>
<dbReference type="EMBL" id="CAJNRD030001122">
    <property type="protein sequence ID" value="CAG5100857.1"/>
    <property type="molecule type" value="Genomic_DNA"/>
</dbReference>